<keyword evidence="1" id="KW-0472">Membrane</keyword>
<keyword evidence="1" id="KW-0812">Transmembrane</keyword>
<dbReference type="NCBIfam" id="TIGR03747">
    <property type="entry name" value="conj_TIGR03747"/>
    <property type="match status" value="1"/>
</dbReference>
<gene>
    <name evidence="2" type="ORF">KF715C_ch35030</name>
</gene>
<feature type="transmembrane region" description="Helical" evidence="1">
    <location>
        <begin position="28"/>
        <end position="51"/>
    </location>
</feature>
<proteinExistence type="predicted"/>
<sequence length="242" mass="27498">MPTAPTNPPQTQRRSGLIFGALELCLRLFGLLFASLLFSIVLEFMGMLWFWPEQGWHHSHAMWLSELAWLSSHFKSSLLVQEPAQATATVLEHLNDWIVVRSGWAQSDTQLKLLSREASLQGQFAHAYVVMQDYLLATLFTIFTFMVRLVVLTLAIPLFFLAAVTGTIDGLMRRDLRKFGADRESSFVYHRAKRTLLPLMVSPWVIYLALPWSINPILVLLPCAALLGWMVAITATTFKKYL</sequence>
<evidence type="ECO:0000256" key="1">
    <source>
        <dbReference type="SAM" id="Phobius"/>
    </source>
</evidence>
<keyword evidence="1" id="KW-1133">Transmembrane helix</keyword>
<protein>
    <submittedName>
        <fullName evidence="2">Membrane protein</fullName>
    </submittedName>
</protein>
<organism evidence="2 3">
    <name type="scientific">Pseudomonas putida</name>
    <name type="common">Arthrobacter siderocapsulatus</name>
    <dbReference type="NCBI Taxonomy" id="303"/>
    <lineage>
        <taxon>Bacteria</taxon>
        <taxon>Pseudomonadati</taxon>
        <taxon>Pseudomonadota</taxon>
        <taxon>Gammaproteobacteria</taxon>
        <taxon>Pseudomonadales</taxon>
        <taxon>Pseudomonadaceae</taxon>
        <taxon>Pseudomonas</taxon>
    </lineage>
</organism>
<dbReference type="AlphaFoldDB" id="A0A1L7NF29"/>
<dbReference type="RefSeq" id="WP_096426367.1">
    <property type="nucleotide sequence ID" value="NZ_AP015029.1"/>
</dbReference>
<accession>A0A1L7NF29</accession>
<feature type="transmembrane region" description="Helical" evidence="1">
    <location>
        <begin position="149"/>
        <end position="171"/>
    </location>
</feature>
<name>A0A1L7NF29_PSEPU</name>
<feature type="transmembrane region" description="Helical" evidence="1">
    <location>
        <begin position="192"/>
        <end position="210"/>
    </location>
</feature>
<feature type="transmembrane region" description="Helical" evidence="1">
    <location>
        <begin position="216"/>
        <end position="238"/>
    </location>
</feature>
<reference evidence="2 3" key="1">
    <citation type="submission" date="2015-11" db="EMBL/GenBank/DDBJ databases">
        <title>Complete genome sequencing of a biphenyl-degrading bacterium, Pseudomonas putida KF715 (=NBRC110667).</title>
        <authorList>
            <person name="Suenaga H."/>
            <person name="Fujihara N."/>
            <person name="Watanabe T."/>
            <person name="Hirose J."/>
            <person name="Kimura N."/>
            <person name="Yamazoe A."/>
            <person name="Hosoyama A."/>
            <person name="Shimodaira J."/>
            <person name="Furukawa K."/>
        </authorList>
    </citation>
    <scope>NUCLEOTIDE SEQUENCE [LARGE SCALE GENOMIC DNA]</scope>
    <source>
        <strain evidence="2 3">KF715</strain>
    </source>
</reference>
<evidence type="ECO:0000313" key="3">
    <source>
        <dbReference type="Proteomes" id="UP000218731"/>
    </source>
</evidence>
<dbReference type="EMBL" id="AP015029">
    <property type="protein sequence ID" value="BAW24076.1"/>
    <property type="molecule type" value="Genomic_DNA"/>
</dbReference>
<evidence type="ECO:0000313" key="2">
    <source>
        <dbReference type="EMBL" id="BAW24076.1"/>
    </source>
</evidence>
<dbReference type="InterPro" id="IPR022266">
    <property type="entry name" value="DtrJ-like"/>
</dbReference>
<dbReference type="Proteomes" id="UP000218731">
    <property type="component" value="Chromosome 1"/>
</dbReference>
<dbReference type="Pfam" id="PF14348">
    <property type="entry name" value="DtrJ-like"/>
    <property type="match status" value="1"/>
</dbReference>